<name>A0A1H4D9B3_9FLAO</name>
<evidence type="ECO:0000313" key="1">
    <source>
        <dbReference type="EMBL" id="SEA69281.1"/>
    </source>
</evidence>
<dbReference type="SUPFAM" id="SSF53448">
    <property type="entry name" value="Nucleotide-diphospho-sugar transferases"/>
    <property type="match status" value="1"/>
</dbReference>
<reference evidence="1 2" key="1">
    <citation type="submission" date="2016-10" db="EMBL/GenBank/DDBJ databases">
        <authorList>
            <person name="de Groot N.N."/>
        </authorList>
    </citation>
    <scope>NUCLEOTIDE SEQUENCE [LARGE SCALE GENOMIC DNA]</scope>
    <source>
        <strain evidence="1 2">DSM 23581</strain>
    </source>
</reference>
<dbReference type="Proteomes" id="UP000198820">
    <property type="component" value="Unassembled WGS sequence"/>
</dbReference>
<dbReference type="InterPro" id="IPR029044">
    <property type="entry name" value="Nucleotide-diphossugar_trans"/>
</dbReference>
<dbReference type="EMBL" id="FNQF01000010">
    <property type="protein sequence ID" value="SEA69281.1"/>
    <property type="molecule type" value="Genomic_DNA"/>
</dbReference>
<proteinExistence type="predicted"/>
<keyword evidence="2" id="KW-1185">Reference proteome</keyword>
<protein>
    <recommendedName>
        <fullName evidence="3">Glycosyl transferase family 2</fullName>
    </recommendedName>
</protein>
<dbReference type="RefSeq" id="WP_093245273.1">
    <property type="nucleotide sequence ID" value="NZ_FNQF01000010.1"/>
</dbReference>
<gene>
    <name evidence="1" type="ORF">SAMN05421540_11027</name>
</gene>
<dbReference type="AlphaFoldDB" id="A0A1H4D9B3"/>
<evidence type="ECO:0000313" key="2">
    <source>
        <dbReference type="Proteomes" id="UP000198820"/>
    </source>
</evidence>
<dbReference type="STRING" id="908615.SAMN05421540_11027"/>
<sequence>MLVDFLDKIYSSLVKLNKFQSFLRFIIRRSAQLIVPVWFKSIPSSSNVLGNNNCNNNVTVTLTTFPERINKLWIVIECLLRQTSTPDKILIWLSKEQFPNGFKNIPKSLMRYLNLNLIEIFFVDDDLRSHKKYYYAFQKFPQDVLITIDDDIIYPSNIIFDLLNLHEHYPDTICCLRGWKVLHNEDGEIIPYKDWDKISGLFGPNLKIFHTSGGGTLYRTNFFSKEVLNNEVFMQHCFYADDVWLNIMAQLNKTKTVKGEYFSNLLPVQNASNKLSVSNVEQGGNDEQIKALINYYKIKEHEIFS</sequence>
<accession>A0A1H4D9B3</accession>
<evidence type="ECO:0008006" key="3">
    <source>
        <dbReference type="Google" id="ProtNLM"/>
    </source>
</evidence>
<organism evidence="1 2">
    <name type="scientific">Psychroflexus halocasei</name>
    <dbReference type="NCBI Taxonomy" id="908615"/>
    <lineage>
        <taxon>Bacteria</taxon>
        <taxon>Pseudomonadati</taxon>
        <taxon>Bacteroidota</taxon>
        <taxon>Flavobacteriia</taxon>
        <taxon>Flavobacteriales</taxon>
        <taxon>Flavobacteriaceae</taxon>
        <taxon>Psychroflexus</taxon>
    </lineage>
</organism>